<comment type="subcellular location">
    <subcellularLocation>
        <location evidence="1">Secreted</location>
    </subcellularLocation>
</comment>
<dbReference type="PANTHER" id="PTHR13723:SF200">
    <property type="entry name" value="ADAM METALLOPEPTIDASE WITH THROMBOSPONDIN TYPE 1 MOTIF B, ISOFORM B"/>
    <property type="match status" value="1"/>
</dbReference>
<dbReference type="EMBL" id="JABSTR010000005">
    <property type="protein sequence ID" value="KAH9370279.1"/>
    <property type="molecule type" value="Genomic_DNA"/>
</dbReference>
<dbReference type="AlphaFoldDB" id="A0A9J6G5P0"/>
<dbReference type="GO" id="GO:0005576">
    <property type="term" value="C:extracellular region"/>
    <property type="evidence" value="ECO:0007669"/>
    <property type="project" value="UniProtKB-SubCell"/>
</dbReference>
<dbReference type="FunFam" id="2.20.100.10:FF:000005">
    <property type="entry name" value="ADAM metallopeptidase with thrombospondin type 1 motif 9"/>
    <property type="match status" value="1"/>
</dbReference>
<dbReference type="SUPFAM" id="SSF82895">
    <property type="entry name" value="TSP-1 type 1 repeat"/>
    <property type="match status" value="1"/>
</dbReference>
<dbReference type="InterPro" id="IPR050439">
    <property type="entry name" value="ADAMTS_ADAMTS-like"/>
</dbReference>
<feature type="region of interest" description="Disordered" evidence="5">
    <location>
        <begin position="224"/>
        <end position="261"/>
    </location>
</feature>
<evidence type="ECO:0000256" key="2">
    <source>
        <dbReference type="ARBA" id="ARBA00022525"/>
    </source>
</evidence>
<dbReference type="InterPro" id="IPR036383">
    <property type="entry name" value="TSP1_rpt_sf"/>
</dbReference>
<proteinExistence type="predicted"/>
<evidence type="ECO:0000313" key="6">
    <source>
        <dbReference type="EMBL" id="KAH9370279.1"/>
    </source>
</evidence>
<keyword evidence="2" id="KW-0964">Secreted</keyword>
<evidence type="ECO:0000256" key="3">
    <source>
        <dbReference type="ARBA" id="ARBA00022729"/>
    </source>
</evidence>
<comment type="caution">
    <text evidence="6">The sequence shown here is derived from an EMBL/GenBank/DDBJ whole genome shotgun (WGS) entry which is preliminary data.</text>
</comment>
<evidence type="ECO:0000256" key="1">
    <source>
        <dbReference type="ARBA" id="ARBA00004613"/>
    </source>
</evidence>
<accession>A0A9J6G5P0</accession>
<feature type="compositionally biased region" description="Polar residues" evidence="5">
    <location>
        <begin position="328"/>
        <end position="338"/>
    </location>
</feature>
<dbReference type="Gene3D" id="2.20.100.10">
    <property type="entry name" value="Thrombospondin type-1 (TSP1) repeat"/>
    <property type="match status" value="1"/>
</dbReference>
<dbReference type="GO" id="GO:0004222">
    <property type="term" value="F:metalloendopeptidase activity"/>
    <property type="evidence" value="ECO:0007669"/>
    <property type="project" value="TreeGrafter"/>
</dbReference>
<dbReference type="Pfam" id="PF19030">
    <property type="entry name" value="TSP1_ADAMTS"/>
    <property type="match status" value="1"/>
</dbReference>
<gene>
    <name evidence="6" type="ORF">HPB48_007384</name>
</gene>
<dbReference type="Proteomes" id="UP000821853">
    <property type="component" value="Chromosome 3"/>
</dbReference>
<dbReference type="GO" id="GO:0031012">
    <property type="term" value="C:extracellular matrix"/>
    <property type="evidence" value="ECO:0007669"/>
    <property type="project" value="TreeGrafter"/>
</dbReference>
<keyword evidence="3" id="KW-0732">Signal</keyword>
<dbReference type="InterPro" id="IPR000884">
    <property type="entry name" value="TSP1_rpt"/>
</dbReference>
<dbReference type="GO" id="GO:0006508">
    <property type="term" value="P:proteolysis"/>
    <property type="evidence" value="ECO:0007669"/>
    <property type="project" value="TreeGrafter"/>
</dbReference>
<organism evidence="6 7">
    <name type="scientific">Haemaphysalis longicornis</name>
    <name type="common">Bush tick</name>
    <dbReference type="NCBI Taxonomy" id="44386"/>
    <lineage>
        <taxon>Eukaryota</taxon>
        <taxon>Metazoa</taxon>
        <taxon>Ecdysozoa</taxon>
        <taxon>Arthropoda</taxon>
        <taxon>Chelicerata</taxon>
        <taxon>Arachnida</taxon>
        <taxon>Acari</taxon>
        <taxon>Parasitiformes</taxon>
        <taxon>Ixodida</taxon>
        <taxon>Ixodoidea</taxon>
        <taxon>Ixodidae</taxon>
        <taxon>Haemaphysalinae</taxon>
        <taxon>Haemaphysalis</taxon>
    </lineage>
</organism>
<dbReference type="GO" id="GO:0030198">
    <property type="term" value="P:extracellular matrix organization"/>
    <property type="evidence" value="ECO:0007669"/>
    <property type="project" value="TreeGrafter"/>
</dbReference>
<reference evidence="6 7" key="1">
    <citation type="journal article" date="2020" name="Cell">
        <title>Large-Scale Comparative Analyses of Tick Genomes Elucidate Their Genetic Diversity and Vector Capacities.</title>
        <authorList>
            <consortium name="Tick Genome and Microbiome Consortium (TIGMIC)"/>
            <person name="Jia N."/>
            <person name="Wang J."/>
            <person name="Shi W."/>
            <person name="Du L."/>
            <person name="Sun Y."/>
            <person name="Zhan W."/>
            <person name="Jiang J.F."/>
            <person name="Wang Q."/>
            <person name="Zhang B."/>
            <person name="Ji P."/>
            <person name="Bell-Sakyi L."/>
            <person name="Cui X.M."/>
            <person name="Yuan T.T."/>
            <person name="Jiang B.G."/>
            <person name="Yang W.F."/>
            <person name="Lam T.T."/>
            <person name="Chang Q.C."/>
            <person name="Ding S.J."/>
            <person name="Wang X.J."/>
            <person name="Zhu J.G."/>
            <person name="Ruan X.D."/>
            <person name="Zhao L."/>
            <person name="Wei J.T."/>
            <person name="Ye R.Z."/>
            <person name="Que T.C."/>
            <person name="Du C.H."/>
            <person name="Zhou Y.H."/>
            <person name="Cheng J.X."/>
            <person name="Dai P.F."/>
            <person name="Guo W.B."/>
            <person name="Han X.H."/>
            <person name="Huang E.J."/>
            <person name="Li L.F."/>
            <person name="Wei W."/>
            <person name="Gao Y.C."/>
            <person name="Liu J.Z."/>
            <person name="Shao H.Z."/>
            <person name="Wang X."/>
            <person name="Wang C.C."/>
            <person name="Yang T.C."/>
            <person name="Huo Q.B."/>
            <person name="Li W."/>
            <person name="Chen H.Y."/>
            <person name="Chen S.E."/>
            <person name="Zhou L.G."/>
            <person name="Ni X.B."/>
            <person name="Tian J.H."/>
            <person name="Sheng Y."/>
            <person name="Liu T."/>
            <person name="Pan Y.S."/>
            <person name="Xia L.Y."/>
            <person name="Li J."/>
            <person name="Zhao F."/>
            <person name="Cao W.C."/>
        </authorList>
    </citation>
    <scope>NUCLEOTIDE SEQUENCE [LARGE SCALE GENOMIC DNA]</scope>
    <source>
        <strain evidence="6">HaeL-2018</strain>
    </source>
</reference>
<dbReference type="OrthoDB" id="412680at2759"/>
<name>A0A9J6G5P0_HAELO</name>
<protein>
    <submittedName>
        <fullName evidence="6">Uncharacterized protein</fullName>
    </submittedName>
</protein>
<dbReference type="VEuPathDB" id="VectorBase:HLOH_044649"/>
<dbReference type="PANTHER" id="PTHR13723">
    <property type="entry name" value="ADAMTS A DISINTEGRIN AND METALLOPROTEASE WITH THROMBOSPONDIN MOTIFS PROTEASE"/>
    <property type="match status" value="1"/>
</dbReference>
<evidence type="ECO:0000256" key="5">
    <source>
        <dbReference type="SAM" id="MobiDB-lite"/>
    </source>
</evidence>
<sequence length="497" mass="53029">MSLKKRHTCKAEKKKKAYSDCNFNVARKAQAGVPAQAGRHVRFHGARQSALSSWRSSPDDGLCPFLPRTAAVPVGEPGSQVRVHRSRAEREPSARVPLALVRLEPVHGDVRRRRPGVSAALRREGGRPGGGHALRPRAPAGHAPAALLAAALPRALVDGALAALLGHLRGLRRHTVLCVRSRGKADQLALRQEACDPATRPRDTEPCPDDPRCPGAAAVLNGTSAAAAETTPTPPVIAPSGTHRREASEGAASPDEPSRNARACVCASTGRRITRCARPAPQSARDCPPADRSGKTLGRVSVCDLGSTHAVCSPIDALPCTRAGAARSGSNEANSTGCESAADPSRSSHESPPRPTASVVDIQSNTVLDIPLGDAPGDFWNLSGISGLPEILDLPTPRKVVVLEDARYAWRASKWSKCSRVCGGGDRHRRVKCVDKVTQKEVPQKSCYLHTQHLKPPEKSTCNIDPCLSWQTSEWSRVSLSSRPDRLLFSPQVLHLS</sequence>
<dbReference type="PROSITE" id="PS50092">
    <property type="entry name" value="TSP1"/>
    <property type="match status" value="1"/>
</dbReference>
<feature type="region of interest" description="Disordered" evidence="5">
    <location>
        <begin position="325"/>
        <end position="360"/>
    </location>
</feature>
<evidence type="ECO:0000313" key="7">
    <source>
        <dbReference type="Proteomes" id="UP000821853"/>
    </source>
</evidence>
<keyword evidence="4" id="KW-0677">Repeat</keyword>
<evidence type="ECO:0000256" key="4">
    <source>
        <dbReference type="ARBA" id="ARBA00022737"/>
    </source>
</evidence>
<keyword evidence="7" id="KW-1185">Reference proteome</keyword>